<dbReference type="Gene3D" id="3.10.280.10">
    <property type="entry name" value="Mitochondrial glycoprotein"/>
    <property type="match status" value="1"/>
</dbReference>
<reference evidence="1 2" key="1">
    <citation type="journal article" date="2012" name="Genome Biol.">
        <title>Genome and low-iron response of an oceanic diatom adapted to chronic iron limitation.</title>
        <authorList>
            <person name="Lommer M."/>
            <person name="Specht M."/>
            <person name="Roy A.S."/>
            <person name="Kraemer L."/>
            <person name="Andreson R."/>
            <person name="Gutowska M.A."/>
            <person name="Wolf J."/>
            <person name="Bergner S.V."/>
            <person name="Schilhabel M.B."/>
            <person name="Klostermeier U.C."/>
            <person name="Beiko R.G."/>
            <person name="Rosenstiel P."/>
            <person name="Hippler M."/>
            <person name="Laroche J."/>
        </authorList>
    </citation>
    <scope>NUCLEOTIDE SEQUENCE [LARGE SCALE GENOMIC DNA]</scope>
    <source>
        <strain evidence="1 2">CCMP1005</strain>
    </source>
</reference>
<dbReference type="Proteomes" id="UP000266841">
    <property type="component" value="Unassembled WGS sequence"/>
</dbReference>
<dbReference type="GO" id="GO:0005759">
    <property type="term" value="C:mitochondrial matrix"/>
    <property type="evidence" value="ECO:0007669"/>
    <property type="project" value="InterPro"/>
</dbReference>
<name>K0SW89_THAOC</name>
<dbReference type="AlphaFoldDB" id="K0SW89"/>
<keyword evidence="2" id="KW-1185">Reference proteome</keyword>
<organism evidence="1 2">
    <name type="scientific">Thalassiosira oceanica</name>
    <name type="common">Marine diatom</name>
    <dbReference type="NCBI Taxonomy" id="159749"/>
    <lineage>
        <taxon>Eukaryota</taxon>
        <taxon>Sar</taxon>
        <taxon>Stramenopiles</taxon>
        <taxon>Ochrophyta</taxon>
        <taxon>Bacillariophyta</taxon>
        <taxon>Coscinodiscophyceae</taxon>
        <taxon>Thalassiosirophycidae</taxon>
        <taxon>Thalassiosirales</taxon>
        <taxon>Thalassiosiraceae</taxon>
        <taxon>Thalassiosira</taxon>
    </lineage>
</organism>
<evidence type="ECO:0000313" key="1">
    <source>
        <dbReference type="EMBL" id="EJK69209.1"/>
    </source>
</evidence>
<gene>
    <name evidence="1" type="ORF">THAOC_09550</name>
</gene>
<dbReference type="InterPro" id="IPR003428">
    <property type="entry name" value="MAM33"/>
</dbReference>
<sequence length="147" mass="16615">GNDEEEEEEEESQAIRFGVTVSKQGKTVVLQCRVGVESLHVDRVTVRDGDTESVLASLANGEGTHAALYQVSNRRRQIDHSVTMLKHFFQGPDYEELAVDLQTAFGTYVEKECGVDETVSNFMLMFADYREQEEYVSWMKAAVEILD</sequence>
<accession>K0SW89</accession>
<dbReference type="SUPFAM" id="SSF54529">
    <property type="entry name" value="Mitochondrial glycoprotein MAM33-like"/>
    <property type="match status" value="1"/>
</dbReference>
<protein>
    <submittedName>
        <fullName evidence="1">Uncharacterized protein</fullName>
    </submittedName>
</protein>
<dbReference type="eggNOG" id="ENOG502SVN9">
    <property type="taxonomic scope" value="Eukaryota"/>
</dbReference>
<dbReference type="PANTHER" id="PTHR10826">
    <property type="entry name" value="COMPLEMENT COMPONENT 1"/>
    <property type="match status" value="1"/>
</dbReference>
<feature type="non-terminal residue" evidence="1">
    <location>
        <position position="1"/>
    </location>
</feature>
<dbReference type="EMBL" id="AGNL01010342">
    <property type="protein sequence ID" value="EJK69209.1"/>
    <property type="molecule type" value="Genomic_DNA"/>
</dbReference>
<proteinExistence type="predicted"/>
<comment type="caution">
    <text evidence="1">The sequence shown here is derived from an EMBL/GenBank/DDBJ whole genome shotgun (WGS) entry which is preliminary data.</text>
</comment>
<dbReference type="OrthoDB" id="278212at2759"/>
<dbReference type="InterPro" id="IPR036561">
    <property type="entry name" value="MAM33_sf"/>
</dbReference>
<dbReference type="Pfam" id="PF02330">
    <property type="entry name" value="MAM33"/>
    <property type="match status" value="1"/>
</dbReference>
<evidence type="ECO:0000313" key="2">
    <source>
        <dbReference type="Proteomes" id="UP000266841"/>
    </source>
</evidence>
<dbReference type="PANTHER" id="PTHR10826:SF1">
    <property type="entry name" value="COMPLEMENT COMPONENT 1 Q SUBCOMPONENT-BINDING PROTEIN, MITOCHONDRIAL"/>
    <property type="match status" value="1"/>
</dbReference>